<protein>
    <submittedName>
        <fullName evidence="1">Uncharacterized protein</fullName>
    </submittedName>
</protein>
<organism evidence="1 2">
    <name type="scientific">Methylobacterium terricola</name>
    <dbReference type="NCBI Taxonomy" id="2583531"/>
    <lineage>
        <taxon>Bacteria</taxon>
        <taxon>Pseudomonadati</taxon>
        <taxon>Pseudomonadota</taxon>
        <taxon>Alphaproteobacteria</taxon>
        <taxon>Hyphomicrobiales</taxon>
        <taxon>Methylobacteriaceae</taxon>
        <taxon>Methylobacterium</taxon>
    </lineage>
</organism>
<keyword evidence="2" id="KW-1185">Reference proteome</keyword>
<sequence length="144" mass="15776">MHPRLKDRLSRLEEKRATAVSAEPPFMGTINLVVLLMAGHLGGMTEREAAGEAYGRALGYTGSSEVRSVLTAKSDSPTGEERDRRHAEAMHRLLALKDVSADDGGGSVRDALEALFDDLPEHVRHHPFGQQVRVSLSQVVDMYL</sequence>
<gene>
    <name evidence="1" type="ORF">FF100_34310</name>
</gene>
<dbReference type="Proteomes" id="UP000305267">
    <property type="component" value="Unassembled WGS sequence"/>
</dbReference>
<dbReference type="EMBL" id="VDDA01000048">
    <property type="protein sequence ID" value="TNC06525.1"/>
    <property type="molecule type" value="Genomic_DNA"/>
</dbReference>
<dbReference type="OrthoDB" id="8005203at2"/>
<dbReference type="RefSeq" id="WP_139040491.1">
    <property type="nucleotide sequence ID" value="NZ_VDDA01000048.1"/>
</dbReference>
<reference evidence="1 2" key="1">
    <citation type="submission" date="2019-06" db="EMBL/GenBank/DDBJ databases">
        <title>Genome of Methylobacterium sp. 17Sr1-39.</title>
        <authorList>
            <person name="Seo T."/>
        </authorList>
    </citation>
    <scope>NUCLEOTIDE SEQUENCE [LARGE SCALE GENOMIC DNA]</scope>
    <source>
        <strain evidence="1 2">17Sr1-39</strain>
    </source>
</reference>
<accession>A0A5C4L6G2</accession>
<evidence type="ECO:0000313" key="2">
    <source>
        <dbReference type="Proteomes" id="UP000305267"/>
    </source>
</evidence>
<proteinExistence type="predicted"/>
<evidence type="ECO:0000313" key="1">
    <source>
        <dbReference type="EMBL" id="TNC06525.1"/>
    </source>
</evidence>
<dbReference type="AlphaFoldDB" id="A0A5C4L6G2"/>
<name>A0A5C4L6G2_9HYPH</name>
<comment type="caution">
    <text evidence="1">The sequence shown here is derived from an EMBL/GenBank/DDBJ whole genome shotgun (WGS) entry which is preliminary data.</text>
</comment>